<proteinExistence type="predicted"/>
<dbReference type="EMBL" id="JAACJJ010000056">
    <property type="protein sequence ID" value="KAF5312525.1"/>
    <property type="molecule type" value="Genomic_DNA"/>
</dbReference>
<evidence type="ECO:0000313" key="2">
    <source>
        <dbReference type="EMBL" id="KAF5312525.1"/>
    </source>
</evidence>
<dbReference type="Proteomes" id="UP000567179">
    <property type="component" value="Unassembled WGS sequence"/>
</dbReference>
<feature type="compositionally biased region" description="Pro residues" evidence="1">
    <location>
        <begin position="28"/>
        <end position="65"/>
    </location>
</feature>
<protein>
    <submittedName>
        <fullName evidence="2">Uncharacterized protein</fullName>
    </submittedName>
</protein>
<gene>
    <name evidence="2" type="ORF">D9619_002561</name>
</gene>
<sequence length="128" mass="14150">MLNRQIHLHPAILMVATESSIYFSVATPPAPPPPPPPPPQWNYPPPPNWGPPPGPNWTHGPPPAPHFHTYTFPQNPPAPAPFAYPYPQHQPPPYTPYTPAQKKTNLADNLDIMNNVVSIMMTLFGLSN</sequence>
<evidence type="ECO:0000256" key="1">
    <source>
        <dbReference type="SAM" id="MobiDB-lite"/>
    </source>
</evidence>
<organism evidence="2 3">
    <name type="scientific">Psilocybe cf. subviscida</name>
    <dbReference type="NCBI Taxonomy" id="2480587"/>
    <lineage>
        <taxon>Eukaryota</taxon>
        <taxon>Fungi</taxon>
        <taxon>Dikarya</taxon>
        <taxon>Basidiomycota</taxon>
        <taxon>Agaricomycotina</taxon>
        <taxon>Agaricomycetes</taxon>
        <taxon>Agaricomycetidae</taxon>
        <taxon>Agaricales</taxon>
        <taxon>Agaricineae</taxon>
        <taxon>Strophariaceae</taxon>
        <taxon>Psilocybe</taxon>
    </lineage>
</organism>
<dbReference type="AlphaFoldDB" id="A0A8H5AX39"/>
<comment type="caution">
    <text evidence="2">The sequence shown here is derived from an EMBL/GenBank/DDBJ whole genome shotgun (WGS) entry which is preliminary data.</text>
</comment>
<feature type="region of interest" description="Disordered" evidence="1">
    <location>
        <begin position="24"/>
        <end position="72"/>
    </location>
</feature>
<name>A0A8H5AX39_9AGAR</name>
<accession>A0A8H5AX39</accession>
<evidence type="ECO:0000313" key="3">
    <source>
        <dbReference type="Proteomes" id="UP000567179"/>
    </source>
</evidence>
<keyword evidence="3" id="KW-1185">Reference proteome</keyword>
<reference evidence="2 3" key="1">
    <citation type="journal article" date="2020" name="ISME J.">
        <title>Uncovering the hidden diversity of litter-decomposition mechanisms in mushroom-forming fungi.</title>
        <authorList>
            <person name="Floudas D."/>
            <person name="Bentzer J."/>
            <person name="Ahren D."/>
            <person name="Johansson T."/>
            <person name="Persson P."/>
            <person name="Tunlid A."/>
        </authorList>
    </citation>
    <scope>NUCLEOTIDE SEQUENCE [LARGE SCALE GENOMIC DNA]</scope>
    <source>
        <strain evidence="2 3">CBS 101986</strain>
    </source>
</reference>